<dbReference type="InterPro" id="IPR006507">
    <property type="entry name" value="UPF0283"/>
</dbReference>
<dbReference type="RefSeq" id="WP_097029685.1">
    <property type="nucleotide sequence ID" value="NZ_OAOQ01000003.1"/>
</dbReference>
<keyword evidence="3" id="KW-1003">Cell membrane</keyword>
<evidence type="ECO:0000313" key="11">
    <source>
        <dbReference type="Proteomes" id="UP000219467"/>
    </source>
</evidence>
<keyword evidence="7 9" id="KW-0472">Membrane</keyword>
<comment type="subcellular location">
    <subcellularLocation>
        <location evidence="1">Cell inner membrane</location>
        <topology evidence="1">Multi-pass membrane protein</topology>
    </subcellularLocation>
</comment>
<evidence type="ECO:0000256" key="9">
    <source>
        <dbReference type="SAM" id="Phobius"/>
    </source>
</evidence>
<evidence type="ECO:0000256" key="3">
    <source>
        <dbReference type="ARBA" id="ARBA00022475"/>
    </source>
</evidence>
<evidence type="ECO:0000256" key="1">
    <source>
        <dbReference type="ARBA" id="ARBA00004429"/>
    </source>
</evidence>
<evidence type="ECO:0000256" key="7">
    <source>
        <dbReference type="ARBA" id="ARBA00023136"/>
    </source>
</evidence>
<evidence type="ECO:0000256" key="4">
    <source>
        <dbReference type="ARBA" id="ARBA00022519"/>
    </source>
</evidence>
<dbReference type="PANTHER" id="PTHR39342:SF1">
    <property type="entry name" value="UPF0283 MEMBRANE PROTEIN YCJF"/>
    <property type="match status" value="1"/>
</dbReference>
<comment type="similarity">
    <text evidence="2">Belongs to the UPF0283 family.</text>
</comment>
<feature type="transmembrane region" description="Helical" evidence="9">
    <location>
        <begin position="227"/>
        <end position="247"/>
    </location>
</feature>
<keyword evidence="5 9" id="KW-0812">Transmembrane</keyword>
<dbReference type="EMBL" id="OAOQ01000003">
    <property type="protein sequence ID" value="SNX69234.1"/>
    <property type="molecule type" value="Genomic_DNA"/>
</dbReference>
<name>A0A285CNU6_9RHOB</name>
<dbReference type="InterPro" id="IPR021147">
    <property type="entry name" value="DUF697"/>
</dbReference>
<gene>
    <name evidence="10" type="ORF">SAMN05878503_103221</name>
</gene>
<feature type="compositionally biased region" description="Pro residues" evidence="8">
    <location>
        <begin position="25"/>
        <end position="52"/>
    </location>
</feature>
<dbReference type="Proteomes" id="UP000219467">
    <property type="component" value="Unassembled WGS sequence"/>
</dbReference>
<dbReference type="Pfam" id="PF05128">
    <property type="entry name" value="DUF697"/>
    <property type="match status" value="1"/>
</dbReference>
<evidence type="ECO:0000256" key="5">
    <source>
        <dbReference type="ARBA" id="ARBA00022692"/>
    </source>
</evidence>
<evidence type="ECO:0000313" key="10">
    <source>
        <dbReference type="EMBL" id="SNX69234.1"/>
    </source>
</evidence>
<protein>
    <submittedName>
        <fullName evidence="10">Putative membrane protein</fullName>
    </submittedName>
</protein>
<feature type="region of interest" description="Disordered" evidence="8">
    <location>
        <begin position="1"/>
        <end position="53"/>
    </location>
</feature>
<dbReference type="OrthoDB" id="9816060at2"/>
<keyword evidence="11" id="KW-1185">Reference proteome</keyword>
<evidence type="ECO:0000256" key="6">
    <source>
        <dbReference type="ARBA" id="ARBA00022989"/>
    </source>
</evidence>
<dbReference type="GO" id="GO:0005886">
    <property type="term" value="C:plasma membrane"/>
    <property type="evidence" value="ECO:0007669"/>
    <property type="project" value="UniProtKB-SubCell"/>
</dbReference>
<proteinExistence type="inferred from homology"/>
<organism evidence="10 11">
    <name type="scientific">Cereibacter ovatus</name>
    <dbReference type="NCBI Taxonomy" id="439529"/>
    <lineage>
        <taxon>Bacteria</taxon>
        <taxon>Pseudomonadati</taxon>
        <taxon>Pseudomonadota</taxon>
        <taxon>Alphaproteobacteria</taxon>
        <taxon>Rhodobacterales</taxon>
        <taxon>Paracoccaceae</taxon>
        <taxon>Cereibacter</taxon>
    </lineage>
</organism>
<dbReference type="AlphaFoldDB" id="A0A285CNU6"/>
<dbReference type="NCBIfam" id="TIGR01620">
    <property type="entry name" value="hyp_HI0043"/>
    <property type="match status" value="1"/>
</dbReference>
<feature type="transmembrane region" description="Helical" evidence="9">
    <location>
        <begin position="78"/>
        <end position="99"/>
    </location>
</feature>
<sequence length="356" mass="38140">MTDKPPPKKPMLLDWDTGEDAAAATPPPRMTRPKPAPEPAAAPSPADVPPVPDLDLDLPKGQAMLAASRIATVRGSRLGRFAGWVFGALFTFILSVAAWDFVTSLLSRNSVIGGVAFVLIGLAIVVAAALGLREWWAYVRLGRLDQLREQALAARSTDDLKAARHVVAALDRIYAHRADLRWGRARLAERQAEVFDVDGLLALAESELLASLDQSARREIEAATRQVAAVTALVPLALADVATALYANLRMVRRIAEIYGGRSGRFGSLRLLRRVFQSLIAAGAVAVTDDLLHSVAGGGVLSKLSRRFGEGMVNGALTARVGVAAMDLCRPLPFHAAPRPKVTNLLSRSLTGLFDR</sequence>
<keyword evidence="4" id="KW-0997">Cell inner membrane</keyword>
<accession>A0A285CNU6</accession>
<evidence type="ECO:0000256" key="8">
    <source>
        <dbReference type="SAM" id="MobiDB-lite"/>
    </source>
</evidence>
<keyword evidence="6 9" id="KW-1133">Transmembrane helix</keyword>
<dbReference type="PANTHER" id="PTHR39342">
    <property type="entry name" value="UPF0283 MEMBRANE PROTEIN YCJF"/>
    <property type="match status" value="1"/>
</dbReference>
<feature type="transmembrane region" description="Helical" evidence="9">
    <location>
        <begin position="111"/>
        <end position="132"/>
    </location>
</feature>
<evidence type="ECO:0000256" key="2">
    <source>
        <dbReference type="ARBA" id="ARBA00008255"/>
    </source>
</evidence>
<reference evidence="11" key="1">
    <citation type="submission" date="2017-08" db="EMBL/GenBank/DDBJ databases">
        <authorList>
            <person name="Varghese N."/>
            <person name="Submissions S."/>
        </authorList>
    </citation>
    <scope>NUCLEOTIDE SEQUENCE [LARGE SCALE GENOMIC DNA]</scope>
    <source>
        <strain evidence="11">JA234</strain>
    </source>
</reference>